<dbReference type="AlphaFoldDB" id="A0A0L0EYI2"/>
<dbReference type="RefSeq" id="XP_014143402.1">
    <property type="nucleotide sequence ID" value="XM_014287927.1"/>
</dbReference>
<keyword evidence="2" id="KW-1185">Reference proteome</keyword>
<dbReference type="EMBL" id="KQ254708">
    <property type="protein sequence ID" value="KNC69500.1"/>
    <property type="molecule type" value="Genomic_DNA"/>
</dbReference>
<feature type="non-terminal residue" evidence="1">
    <location>
        <position position="1"/>
    </location>
</feature>
<sequence>NLIFLGDWVQTLRDNSGAPLRQLDTDALCGVLQILLEEEHYLVLQYTVMFLVDVLPAIEGHLHARVSAFVLDRYWEKLPLVH</sequence>
<reference evidence="1 2" key="1">
    <citation type="submission" date="2011-02" db="EMBL/GenBank/DDBJ databases">
        <title>The Genome Sequence of Sphaeroforma arctica JP610.</title>
        <authorList>
            <consortium name="The Broad Institute Genome Sequencing Platform"/>
            <person name="Russ C."/>
            <person name="Cuomo C."/>
            <person name="Young S.K."/>
            <person name="Zeng Q."/>
            <person name="Gargeya S."/>
            <person name="Alvarado L."/>
            <person name="Berlin A."/>
            <person name="Chapman S.B."/>
            <person name="Chen Z."/>
            <person name="Freedman E."/>
            <person name="Gellesch M."/>
            <person name="Goldberg J."/>
            <person name="Griggs A."/>
            <person name="Gujja S."/>
            <person name="Heilman E."/>
            <person name="Heiman D."/>
            <person name="Howarth C."/>
            <person name="Mehta T."/>
            <person name="Neiman D."/>
            <person name="Pearson M."/>
            <person name="Roberts A."/>
            <person name="Saif S."/>
            <person name="Shea T."/>
            <person name="Shenoy N."/>
            <person name="Sisk P."/>
            <person name="Stolte C."/>
            <person name="Sykes S."/>
            <person name="White J."/>
            <person name="Yandava C."/>
            <person name="Burger G."/>
            <person name="Gray M.W."/>
            <person name="Holland P.W.H."/>
            <person name="King N."/>
            <person name="Lang F.B.F."/>
            <person name="Roger A.J."/>
            <person name="Ruiz-Trillo I."/>
            <person name="Haas B."/>
            <person name="Nusbaum C."/>
            <person name="Birren B."/>
        </authorList>
    </citation>
    <scope>NUCLEOTIDE SEQUENCE [LARGE SCALE GENOMIC DNA]</scope>
    <source>
        <strain evidence="1 2">JP610</strain>
    </source>
</reference>
<protein>
    <submittedName>
        <fullName evidence="1">Uncharacterized protein</fullName>
    </submittedName>
</protein>
<dbReference type="GeneID" id="25918492"/>
<gene>
    <name evidence="1" type="ORF">SARC_17988</name>
</gene>
<evidence type="ECO:0000313" key="1">
    <source>
        <dbReference type="EMBL" id="KNC69500.1"/>
    </source>
</evidence>
<organism evidence="1 2">
    <name type="scientific">Sphaeroforma arctica JP610</name>
    <dbReference type="NCBI Taxonomy" id="667725"/>
    <lineage>
        <taxon>Eukaryota</taxon>
        <taxon>Ichthyosporea</taxon>
        <taxon>Ichthyophonida</taxon>
        <taxon>Sphaeroforma</taxon>
    </lineage>
</organism>
<evidence type="ECO:0000313" key="2">
    <source>
        <dbReference type="Proteomes" id="UP000054560"/>
    </source>
</evidence>
<dbReference type="Proteomes" id="UP000054560">
    <property type="component" value="Unassembled WGS sequence"/>
</dbReference>
<proteinExistence type="predicted"/>
<accession>A0A0L0EYI2</accession>
<name>A0A0L0EYI2_9EUKA</name>